<dbReference type="PANTHER" id="PTHR43677:SF4">
    <property type="entry name" value="QUINONE OXIDOREDUCTASE-LIKE PROTEIN 2"/>
    <property type="match status" value="1"/>
</dbReference>
<dbReference type="Proteomes" id="UP001279642">
    <property type="component" value="Unassembled WGS sequence"/>
</dbReference>
<evidence type="ECO:0000313" key="2">
    <source>
        <dbReference type="EMBL" id="MDY0885362.1"/>
    </source>
</evidence>
<gene>
    <name evidence="2" type="ORF">SMD27_21145</name>
</gene>
<dbReference type="Pfam" id="PF08240">
    <property type="entry name" value="ADH_N"/>
    <property type="match status" value="1"/>
</dbReference>
<comment type="caution">
    <text evidence="2">The sequence shown here is derived from an EMBL/GenBank/DDBJ whole genome shotgun (WGS) entry which is preliminary data.</text>
</comment>
<dbReference type="SUPFAM" id="SSF51735">
    <property type="entry name" value="NAD(P)-binding Rossmann-fold domains"/>
    <property type="match status" value="1"/>
</dbReference>
<dbReference type="InterPro" id="IPR051397">
    <property type="entry name" value="Zn-ADH-like_protein"/>
</dbReference>
<name>A0ABU5EGA7_9PROT</name>
<dbReference type="Gene3D" id="3.40.50.720">
    <property type="entry name" value="NAD(P)-binding Rossmann-like Domain"/>
    <property type="match status" value="1"/>
</dbReference>
<dbReference type="Pfam" id="PF00107">
    <property type="entry name" value="ADH_zinc_N"/>
    <property type="match status" value="1"/>
</dbReference>
<evidence type="ECO:0000313" key="3">
    <source>
        <dbReference type="Proteomes" id="UP001279642"/>
    </source>
</evidence>
<dbReference type="InterPro" id="IPR013154">
    <property type="entry name" value="ADH-like_N"/>
</dbReference>
<accession>A0ABU5EGA7</accession>
<dbReference type="InterPro" id="IPR013149">
    <property type="entry name" value="ADH-like_C"/>
</dbReference>
<dbReference type="RefSeq" id="WP_320510434.1">
    <property type="nucleotide sequence ID" value="NZ_JAXCLW010000009.1"/>
</dbReference>
<dbReference type="SMART" id="SM00829">
    <property type="entry name" value="PKS_ER"/>
    <property type="match status" value="1"/>
</dbReference>
<dbReference type="InterPro" id="IPR011032">
    <property type="entry name" value="GroES-like_sf"/>
</dbReference>
<dbReference type="EMBL" id="JAXCLW010000009">
    <property type="protein sequence ID" value="MDY0885362.1"/>
    <property type="molecule type" value="Genomic_DNA"/>
</dbReference>
<reference evidence="2 3" key="1">
    <citation type="journal article" date="2016" name="Antonie Van Leeuwenhoek">
        <title>Dongia soli sp. nov., isolated from soil from Dokdo, Korea.</title>
        <authorList>
            <person name="Kim D.U."/>
            <person name="Lee H."/>
            <person name="Kim H."/>
            <person name="Kim S.G."/>
            <person name="Ka J.O."/>
        </authorList>
    </citation>
    <scope>NUCLEOTIDE SEQUENCE [LARGE SCALE GENOMIC DNA]</scope>
    <source>
        <strain evidence="2 3">D78</strain>
    </source>
</reference>
<sequence>MSRVIRFYQFGTPDVLQTEEIPTPQPGAGEVLVRVQAIGLNWTDILWRQNLAPEQAHLPSGIGSELAGTVEAVGEGVEDLAVGTPVASFLAHTPNRYPAYGDFMLMPREALTQYPHMVLSPSEASVHYTPLLIAYFGLVDLAGLRRGQSVLTTEASLCCGPSSVQLAKSLGARVIASTKDASRRDFLLSVGADKVVVTNEQDLVLEVEKFTEGHGVDVILDACGGRQMNLLGDLAATRGKLVLYGLNGGNEAAFPAWTAFRKHLQFFQHNLLDFTGHAELGIEPNREAVQRALSDINQLTRDGLLKPLIDREFTFDQVVEAHRYMETCPNHGRVVLKVAD</sequence>
<dbReference type="CDD" id="cd08268">
    <property type="entry name" value="MDR2"/>
    <property type="match status" value="1"/>
</dbReference>
<dbReference type="PANTHER" id="PTHR43677">
    <property type="entry name" value="SHORT-CHAIN DEHYDROGENASE/REDUCTASE"/>
    <property type="match status" value="1"/>
</dbReference>
<dbReference type="InterPro" id="IPR020843">
    <property type="entry name" value="ER"/>
</dbReference>
<keyword evidence="3" id="KW-1185">Reference proteome</keyword>
<dbReference type="SUPFAM" id="SSF50129">
    <property type="entry name" value="GroES-like"/>
    <property type="match status" value="1"/>
</dbReference>
<dbReference type="Gene3D" id="3.90.180.10">
    <property type="entry name" value="Medium-chain alcohol dehydrogenases, catalytic domain"/>
    <property type="match status" value="1"/>
</dbReference>
<evidence type="ECO:0000259" key="1">
    <source>
        <dbReference type="SMART" id="SM00829"/>
    </source>
</evidence>
<organism evidence="2 3">
    <name type="scientific">Dongia soli</name>
    <dbReference type="NCBI Taxonomy" id="600628"/>
    <lineage>
        <taxon>Bacteria</taxon>
        <taxon>Pseudomonadati</taxon>
        <taxon>Pseudomonadota</taxon>
        <taxon>Alphaproteobacteria</taxon>
        <taxon>Rhodospirillales</taxon>
        <taxon>Dongiaceae</taxon>
        <taxon>Dongia</taxon>
    </lineage>
</organism>
<feature type="domain" description="Enoyl reductase (ER)" evidence="1">
    <location>
        <begin position="11"/>
        <end position="336"/>
    </location>
</feature>
<dbReference type="InterPro" id="IPR036291">
    <property type="entry name" value="NAD(P)-bd_dom_sf"/>
</dbReference>
<proteinExistence type="predicted"/>
<protein>
    <submittedName>
        <fullName evidence="2">Zinc-dependent alcohol dehydrogenase family protein</fullName>
    </submittedName>
</protein>